<feature type="compositionally biased region" description="Pro residues" evidence="1">
    <location>
        <begin position="575"/>
        <end position="586"/>
    </location>
</feature>
<dbReference type="Gene3D" id="3.40.50.300">
    <property type="entry name" value="P-loop containing nucleotide triphosphate hydrolases"/>
    <property type="match status" value="2"/>
</dbReference>
<dbReference type="EMBL" id="QRGO01000001">
    <property type="protein sequence ID" value="RDV04026.1"/>
    <property type="molecule type" value="Genomic_DNA"/>
</dbReference>
<comment type="caution">
    <text evidence="3">The sequence shown here is derived from an EMBL/GenBank/DDBJ whole genome shotgun (WGS) entry which is preliminary data.</text>
</comment>
<gene>
    <name evidence="3" type="ORF">DXH78_05145</name>
</gene>
<dbReference type="InterPro" id="IPR008571">
    <property type="entry name" value="HerA-like"/>
</dbReference>
<dbReference type="RefSeq" id="WP_115516052.1">
    <property type="nucleotide sequence ID" value="NZ_QRGO01000001.1"/>
</dbReference>
<sequence length="655" mass="70615">MNSLQPTGISSSSQSLGRVIAVTGAQASVDVNGRTPGTDTPTVGKFMALTTAKALIVALITDVKEEPVAGAGGTTTYRKIVHLDLIGEIKNVGGSQRFQRGVAEYPNIGDQAAMLGERELRFVYGAPDGNHANIGDLQQNANIGVHIDIDSLVSRHFAILGTTGVGKSSGVAIILQKILETRPNLRIFLVDPHNEYGRCFGDKANVLNPRNLRLPFWLFNFEETVDAFFGGRPGVEEEIEILSEVIPLAKGAYLQLRNGGGGNNNGLLTKKKEARDFGFTADTPVPYRIEDLIAQLDERMGKLENRSRAIVYHRLIGRIQTFRNHPRYAFMFENANIGGDTMADILGSLFRLPPNGKPMTVMQLAGFPAEVVDSVVSVLCRMAFDFGLWSDGVAPLLFVCEEAHRYAPADKKIGFGPTKRALSRIAKEGRKYGVFLGLVTQRPAEIDTTIISQCSTLFVMRLSSEGDQRLIRSAVSDAAASLLDFIPSLGTREVFAFGAGVALPTRMRFLELAADKRPNSEASGSTQSQAGLSMDRDLLTSVIDRWRNASMSQRITDDLYDDGGSPFDSPALQPGLPPASPTPTPPNLGSQYVQAPAPSYAPITAAPYTAQPAAPAPRPDSLRSSLLKKPLDQALGSGSANPASPNKPILPSRFR</sequence>
<dbReference type="Pfam" id="PF01935">
    <property type="entry name" value="DUF87"/>
    <property type="match status" value="1"/>
</dbReference>
<protein>
    <submittedName>
        <fullName evidence="3">DUF87 domain-containing protein</fullName>
    </submittedName>
</protein>
<dbReference type="InterPro" id="IPR027417">
    <property type="entry name" value="P-loop_NTPase"/>
</dbReference>
<organism evidence="3 4">
    <name type="scientific">Undibacter mobilis</name>
    <dbReference type="NCBI Taxonomy" id="2292256"/>
    <lineage>
        <taxon>Bacteria</taxon>
        <taxon>Pseudomonadati</taxon>
        <taxon>Pseudomonadota</taxon>
        <taxon>Alphaproteobacteria</taxon>
        <taxon>Hyphomicrobiales</taxon>
        <taxon>Nitrobacteraceae</taxon>
        <taxon>Undibacter</taxon>
    </lineage>
</organism>
<accession>A0A371B8V6</accession>
<evidence type="ECO:0000259" key="2">
    <source>
        <dbReference type="Pfam" id="PF01935"/>
    </source>
</evidence>
<name>A0A371B8V6_9BRAD</name>
<feature type="region of interest" description="Disordered" evidence="1">
    <location>
        <begin position="556"/>
        <end position="655"/>
    </location>
</feature>
<evidence type="ECO:0000313" key="4">
    <source>
        <dbReference type="Proteomes" id="UP000263993"/>
    </source>
</evidence>
<evidence type="ECO:0000313" key="3">
    <source>
        <dbReference type="EMBL" id="RDV04026.1"/>
    </source>
</evidence>
<dbReference type="InterPro" id="IPR002789">
    <property type="entry name" value="HerA_central"/>
</dbReference>
<dbReference type="AlphaFoldDB" id="A0A371B8V6"/>
<dbReference type="PANTHER" id="PTHR42957:SF1">
    <property type="entry name" value="HELICASE MJ1565-RELATED"/>
    <property type="match status" value="1"/>
</dbReference>
<feature type="domain" description="Helicase HerA central" evidence="2">
    <location>
        <begin position="133"/>
        <end position="382"/>
    </location>
</feature>
<dbReference type="PANTHER" id="PTHR42957">
    <property type="entry name" value="HELICASE MJ1565-RELATED"/>
    <property type="match status" value="1"/>
</dbReference>
<dbReference type="Proteomes" id="UP000263993">
    <property type="component" value="Unassembled WGS sequence"/>
</dbReference>
<evidence type="ECO:0000256" key="1">
    <source>
        <dbReference type="SAM" id="MobiDB-lite"/>
    </source>
</evidence>
<proteinExistence type="predicted"/>
<keyword evidence="4" id="KW-1185">Reference proteome</keyword>
<dbReference type="OrthoDB" id="9806951at2"/>
<reference evidence="4" key="1">
    <citation type="submission" date="2018-08" db="EMBL/GenBank/DDBJ databases">
        <authorList>
            <person name="Kim S.-J."/>
            <person name="Jung G.-Y."/>
        </authorList>
    </citation>
    <scope>NUCLEOTIDE SEQUENCE [LARGE SCALE GENOMIC DNA]</scope>
    <source>
        <strain evidence="4">GY_H</strain>
    </source>
</reference>
<feature type="compositionally biased region" description="Low complexity" evidence="1">
    <location>
        <begin position="595"/>
        <end position="613"/>
    </location>
</feature>
<dbReference type="SUPFAM" id="SSF52540">
    <property type="entry name" value="P-loop containing nucleoside triphosphate hydrolases"/>
    <property type="match status" value="1"/>
</dbReference>